<proteinExistence type="predicted"/>
<dbReference type="EMBL" id="CAJVPQ010000142">
    <property type="protein sequence ID" value="CAG8450140.1"/>
    <property type="molecule type" value="Genomic_DNA"/>
</dbReference>
<reference evidence="3" key="1">
    <citation type="submission" date="2021-06" db="EMBL/GenBank/DDBJ databases">
        <authorList>
            <person name="Kallberg Y."/>
            <person name="Tangrot J."/>
            <person name="Rosling A."/>
        </authorList>
    </citation>
    <scope>NUCLEOTIDE SEQUENCE</scope>
    <source>
        <strain evidence="3">UK204</strain>
    </source>
</reference>
<feature type="region of interest" description="Disordered" evidence="1">
    <location>
        <begin position="1"/>
        <end position="86"/>
    </location>
</feature>
<dbReference type="OrthoDB" id="2446170at2759"/>
<gene>
    <name evidence="3" type="ORF">FCALED_LOCUS1172</name>
</gene>
<evidence type="ECO:0000313" key="4">
    <source>
        <dbReference type="Proteomes" id="UP000789570"/>
    </source>
</evidence>
<keyword evidence="4" id="KW-1185">Reference proteome</keyword>
<comment type="caution">
    <text evidence="3">The sequence shown here is derived from an EMBL/GenBank/DDBJ whole genome shotgun (WGS) entry which is preliminary data.</text>
</comment>
<dbReference type="AlphaFoldDB" id="A0A9N8VH75"/>
<feature type="non-terminal residue" evidence="3">
    <location>
        <position position="1"/>
    </location>
</feature>
<feature type="compositionally biased region" description="Basic and acidic residues" evidence="1">
    <location>
        <begin position="1"/>
        <end position="66"/>
    </location>
</feature>
<keyword evidence="2" id="KW-0472">Membrane</keyword>
<accession>A0A9N8VH75</accession>
<evidence type="ECO:0000313" key="3">
    <source>
        <dbReference type="EMBL" id="CAG8450140.1"/>
    </source>
</evidence>
<keyword evidence="2" id="KW-1133">Transmembrane helix</keyword>
<organism evidence="3 4">
    <name type="scientific">Funneliformis caledonium</name>
    <dbReference type="NCBI Taxonomy" id="1117310"/>
    <lineage>
        <taxon>Eukaryota</taxon>
        <taxon>Fungi</taxon>
        <taxon>Fungi incertae sedis</taxon>
        <taxon>Mucoromycota</taxon>
        <taxon>Glomeromycotina</taxon>
        <taxon>Glomeromycetes</taxon>
        <taxon>Glomerales</taxon>
        <taxon>Glomeraceae</taxon>
        <taxon>Funneliformis</taxon>
    </lineage>
</organism>
<evidence type="ECO:0000256" key="1">
    <source>
        <dbReference type="SAM" id="MobiDB-lite"/>
    </source>
</evidence>
<protein>
    <submittedName>
        <fullName evidence="3">2649_t:CDS:1</fullName>
    </submittedName>
</protein>
<evidence type="ECO:0000256" key="2">
    <source>
        <dbReference type="SAM" id="Phobius"/>
    </source>
</evidence>
<keyword evidence="2" id="KW-0812">Transmembrane</keyword>
<sequence>NEDAKQPDEPKEQPKNEVPKEQPKNEDAKQPDEPNEQPKNEVPKEQPKNEDAKQPDEPKEQPKNEVPKVQPKNNEPKQPVDPPAKEPDVITTIFKVVYTTFTITITSIKPGYSTIITTTNNKGEPTSYQTYIPPTTVVIVKKITSPLPVPTGDQVAFGESLILDGYQGILGVWISLIIVIASMVFSMVA</sequence>
<feature type="transmembrane region" description="Helical" evidence="2">
    <location>
        <begin position="170"/>
        <end position="188"/>
    </location>
</feature>
<name>A0A9N8VH75_9GLOM</name>
<dbReference type="Proteomes" id="UP000789570">
    <property type="component" value="Unassembled WGS sequence"/>
</dbReference>